<dbReference type="Pfam" id="PF02518">
    <property type="entry name" value="HATPase_c"/>
    <property type="match status" value="1"/>
</dbReference>
<accession>A0ABV7YZZ0</accession>
<keyword evidence="5" id="KW-0808">Transferase</keyword>
<dbReference type="RefSeq" id="WP_379839483.1">
    <property type="nucleotide sequence ID" value="NZ_JBHRYQ010000001.1"/>
</dbReference>
<feature type="domain" description="HAMP" evidence="13">
    <location>
        <begin position="183"/>
        <end position="236"/>
    </location>
</feature>
<dbReference type="CDD" id="cd00082">
    <property type="entry name" value="HisKA"/>
    <property type="match status" value="1"/>
</dbReference>
<dbReference type="GO" id="GO:0005524">
    <property type="term" value="F:ATP binding"/>
    <property type="evidence" value="ECO:0007669"/>
    <property type="project" value="UniProtKB-KW"/>
</dbReference>
<dbReference type="CDD" id="cd00075">
    <property type="entry name" value="HATPase"/>
    <property type="match status" value="1"/>
</dbReference>
<evidence type="ECO:0000256" key="2">
    <source>
        <dbReference type="ARBA" id="ARBA00004370"/>
    </source>
</evidence>
<dbReference type="InterPro" id="IPR005467">
    <property type="entry name" value="His_kinase_dom"/>
</dbReference>
<dbReference type="CDD" id="cd06225">
    <property type="entry name" value="HAMP"/>
    <property type="match status" value="1"/>
</dbReference>
<evidence type="ECO:0000256" key="8">
    <source>
        <dbReference type="ARBA" id="ARBA00022989"/>
    </source>
</evidence>
<keyword evidence="6 11" id="KW-0812">Transmembrane</keyword>
<dbReference type="PANTHER" id="PTHR45436:SF5">
    <property type="entry name" value="SENSOR HISTIDINE KINASE TRCS"/>
    <property type="match status" value="1"/>
</dbReference>
<dbReference type="SUPFAM" id="SSF158472">
    <property type="entry name" value="HAMP domain-like"/>
    <property type="match status" value="1"/>
</dbReference>
<keyword evidence="9" id="KW-0902">Two-component regulatory system</keyword>
<reference evidence="15" key="1">
    <citation type="journal article" date="2019" name="Int. J. Syst. Evol. Microbiol.">
        <title>The Global Catalogue of Microorganisms (GCM) 10K type strain sequencing project: providing services to taxonomists for standard genome sequencing and annotation.</title>
        <authorList>
            <consortium name="The Broad Institute Genomics Platform"/>
            <consortium name="The Broad Institute Genome Sequencing Center for Infectious Disease"/>
            <person name="Wu L."/>
            <person name="Ma J."/>
        </authorList>
    </citation>
    <scope>NUCLEOTIDE SEQUENCE [LARGE SCALE GENOMIC DNA]</scope>
    <source>
        <strain evidence="15">CECT 7956</strain>
    </source>
</reference>
<dbReference type="Proteomes" id="UP001595616">
    <property type="component" value="Unassembled WGS sequence"/>
</dbReference>
<name>A0ABV7YZZ0_9BACT</name>
<comment type="subcellular location">
    <subcellularLocation>
        <location evidence="2">Membrane</location>
    </subcellularLocation>
</comment>
<protein>
    <recommendedName>
        <fullName evidence="3">histidine kinase</fullName>
        <ecNumber evidence="3">2.7.13.3</ecNumber>
    </recommendedName>
</protein>
<keyword evidence="14" id="KW-0547">Nucleotide-binding</keyword>
<dbReference type="InterPro" id="IPR050428">
    <property type="entry name" value="TCS_sensor_his_kinase"/>
</dbReference>
<dbReference type="SUPFAM" id="SSF47384">
    <property type="entry name" value="Homodimeric domain of signal transducing histidine kinase"/>
    <property type="match status" value="1"/>
</dbReference>
<dbReference type="Gene3D" id="3.30.565.10">
    <property type="entry name" value="Histidine kinase-like ATPase, C-terminal domain"/>
    <property type="match status" value="1"/>
</dbReference>
<keyword evidence="10 11" id="KW-0472">Membrane</keyword>
<keyword evidence="15" id="KW-1185">Reference proteome</keyword>
<evidence type="ECO:0000313" key="15">
    <source>
        <dbReference type="Proteomes" id="UP001595616"/>
    </source>
</evidence>
<dbReference type="Gene3D" id="1.10.287.130">
    <property type="match status" value="1"/>
</dbReference>
<evidence type="ECO:0000256" key="3">
    <source>
        <dbReference type="ARBA" id="ARBA00012438"/>
    </source>
</evidence>
<proteinExistence type="predicted"/>
<dbReference type="InterPro" id="IPR004358">
    <property type="entry name" value="Sig_transdc_His_kin-like_C"/>
</dbReference>
<dbReference type="EC" id="2.7.13.3" evidence="3"/>
<dbReference type="Pfam" id="PF00512">
    <property type="entry name" value="HisKA"/>
    <property type="match status" value="1"/>
</dbReference>
<dbReference type="InterPro" id="IPR003594">
    <property type="entry name" value="HATPase_dom"/>
</dbReference>
<keyword evidence="8 11" id="KW-1133">Transmembrane helix</keyword>
<feature type="domain" description="Histidine kinase" evidence="12">
    <location>
        <begin position="244"/>
        <end position="458"/>
    </location>
</feature>
<dbReference type="SMART" id="SM00304">
    <property type="entry name" value="HAMP"/>
    <property type="match status" value="1"/>
</dbReference>
<evidence type="ECO:0000256" key="9">
    <source>
        <dbReference type="ARBA" id="ARBA00023012"/>
    </source>
</evidence>
<sequence>MFKKLSIRGRLTLQFLLSVSVLFLFFGLSIYFFSDLYLEKRFFKRLQDRAVTTATLFFDFQATDDTILKIVDNTDKEYLVGEVVSIYETDRNLFLFTTDITKEDFHREFLKKLDKKNNINYLTINGYRMAALRIPNQKQEYWVFVSALDKTSIEALRDLKNILLVLALVALLLIGLLGWYFAQKALGPITYIIDQLDEIFPKNLGKRVDHSNFEDEIGKLADTINKLLDRVESSIHTQKMFVANISHEIKNPLTKIFTQIELLEMKYKDNPELHEKLLSLRADSLKLNQLTQDILQLAHVISNDSKLPMEATRLDEVLWEAISDVKKWNPDYKIKAKMVGEGSEEEDFMLMANADALKVAFKNLIDNACKFSSDQSSEVILDFSDHKKRVYFNNNGEHIPKKEMENLFQPFYRVNATAKGKSGHGVGLAIVKQIINMHEGKISVSSTESGNSFELLFP</sequence>
<dbReference type="PANTHER" id="PTHR45436">
    <property type="entry name" value="SENSOR HISTIDINE KINASE YKOH"/>
    <property type="match status" value="1"/>
</dbReference>
<dbReference type="Gene3D" id="6.10.340.10">
    <property type="match status" value="1"/>
</dbReference>
<evidence type="ECO:0000313" key="14">
    <source>
        <dbReference type="EMBL" id="MFC3812600.1"/>
    </source>
</evidence>
<feature type="transmembrane region" description="Helical" evidence="11">
    <location>
        <begin position="162"/>
        <end position="182"/>
    </location>
</feature>
<dbReference type="PRINTS" id="PR00344">
    <property type="entry name" value="BCTRLSENSOR"/>
</dbReference>
<evidence type="ECO:0000259" key="13">
    <source>
        <dbReference type="PROSITE" id="PS50885"/>
    </source>
</evidence>
<dbReference type="SMART" id="SM00387">
    <property type="entry name" value="HATPase_c"/>
    <property type="match status" value="1"/>
</dbReference>
<dbReference type="InterPro" id="IPR036097">
    <property type="entry name" value="HisK_dim/P_sf"/>
</dbReference>
<dbReference type="EMBL" id="JBHRYQ010000001">
    <property type="protein sequence ID" value="MFC3812600.1"/>
    <property type="molecule type" value="Genomic_DNA"/>
</dbReference>
<dbReference type="SMART" id="SM00388">
    <property type="entry name" value="HisKA"/>
    <property type="match status" value="1"/>
</dbReference>
<evidence type="ECO:0000256" key="6">
    <source>
        <dbReference type="ARBA" id="ARBA00022692"/>
    </source>
</evidence>
<dbReference type="SUPFAM" id="SSF55874">
    <property type="entry name" value="ATPase domain of HSP90 chaperone/DNA topoisomerase II/histidine kinase"/>
    <property type="match status" value="1"/>
</dbReference>
<evidence type="ECO:0000256" key="10">
    <source>
        <dbReference type="ARBA" id="ARBA00023136"/>
    </source>
</evidence>
<dbReference type="PROSITE" id="PS50109">
    <property type="entry name" value="HIS_KIN"/>
    <property type="match status" value="1"/>
</dbReference>
<organism evidence="14 15">
    <name type="scientific">Lacihabitans lacunae</name>
    <dbReference type="NCBI Taxonomy" id="1028214"/>
    <lineage>
        <taxon>Bacteria</taxon>
        <taxon>Pseudomonadati</taxon>
        <taxon>Bacteroidota</taxon>
        <taxon>Cytophagia</taxon>
        <taxon>Cytophagales</taxon>
        <taxon>Leadbetterellaceae</taxon>
        <taxon>Lacihabitans</taxon>
    </lineage>
</organism>
<evidence type="ECO:0000256" key="5">
    <source>
        <dbReference type="ARBA" id="ARBA00022679"/>
    </source>
</evidence>
<comment type="caution">
    <text evidence="14">The sequence shown here is derived from an EMBL/GenBank/DDBJ whole genome shotgun (WGS) entry which is preliminary data.</text>
</comment>
<keyword evidence="7" id="KW-0418">Kinase</keyword>
<keyword evidence="14" id="KW-0067">ATP-binding</keyword>
<evidence type="ECO:0000256" key="11">
    <source>
        <dbReference type="SAM" id="Phobius"/>
    </source>
</evidence>
<comment type="catalytic activity">
    <reaction evidence="1">
        <text>ATP + protein L-histidine = ADP + protein N-phospho-L-histidine.</text>
        <dbReference type="EC" id="2.7.13.3"/>
    </reaction>
</comment>
<dbReference type="InterPro" id="IPR003660">
    <property type="entry name" value="HAMP_dom"/>
</dbReference>
<evidence type="ECO:0000256" key="4">
    <source>
        <dbReference type="ARBA" id="ARBA00022553"/>
    </source>
</evidence>
<dbReference type="InterPro" id="IPR036890">
    <property type="entry name" value="HATPase_C_sf"/>
</dbReference>
<evidence type="ECO:0000259" key="12">
    <source>
        <dbReference type="PROSITE" id="PS50109"/>
    </source>
</evidence>
<gene>
    <name evidence="14" type="ORF">ACFOOI_18205</name>
</gene>
<keyword evidence="4" id="KW-0597">Phosphoprotein</keyword>
<feature type="transmembrane region" description="Helical" evidence="11">
    <location>
        <begin position="15"/>
        <end position="38"/>
    </location>
</feature>
<dbReference type="InterPro" id="IPR003661">
    <property type="entry name" value="HisK_dim/P_dom"/>
</dbReference>
<evidence type="ECO:0000256" key="7">
    <source>
        <dbReference type="ARBA" id="ARBA00022777"/>
    </source>
</evidence>
<evidence type="ECO:0000256" key="1">
    <source>
        <dbReference type="ARBA" id="ARBA00000085"/>
    </source>
</evidence>
<dbReference type="PROSITE" id="PS50885">
    <property type="entry name" value="HAMP"/>
    <property type="match status" value="1"/>
</dbReference>